<accession>A0A7I4YGC8</accession>
<keyword evidence="1" id="KW-0812">Transmembrane</keyword>
<protein>
    <submittedName>
        <fullName evidence="3">G_PROTEIN_RECEP_F1_2 domain-containing protein</fullName>
    </submittedName>
</protein>
<evidence type="ECO:0000313" key="2">
    <source>
        <dbReference type="Proteomes" id="UP000025227"/>
    </source>
</evidence>
<keyword evidence="2" id="KW-1185">Reference proteome</keyword>
<feature type="transmembrane region" description="Helical" evidence="1">
    <location>
        <begin position="149"/>
        <end position="171"/>
    </location>
</feature>
<keyword evidence="1" id="KW-1133">Transmembrane helix</keyword>
<name>A0A7I4YGC8_HAECO</name>
<keyword evidence="1" id="KW-0472">Membrane</keyword>
<feature type="transmembrane region" description="Helical" evidence="1">
    <location>
        <begin position="106"/>
        <end position="129"/>
    </location>
</feature>
<evidence type="ECO:0000313" key="3">
    <source>
        <dbReference type="WBParaSite" id="HCON_00093145-00001"/>
    </source>
</evidence>
<dbReference type="AlphaFoldDB" id="A0A7I4YGC8"/>
<sequence>MKGTRSAYKGTANEILYDQVITFTMRVTNQQVDELLISEGYRWNASRSEQLYASSCYWFIGDPSEKWRLLCTSWSTDTFCFLCAIAAALSQMAAVYNSLQAQKEQLVFRFLIATVILYTISILTTFYILHMTNIRKPINEAHAMYYCEVGWSLICACIAVVLTGIASYIFIMEHRCARERQLSIRRRKQIHNAIMSSCREEVAMAIRARMTVL</sequence>
<dbReference type="OMA" id="PINEAHA"/>
<dbReference type="Proteomes" id="UP000025227">
    <property type="component" value="Unplaced"/>
</dbReference>
<reference evidence="3" key="1">
    <citation type="submission" date="2020-12" db="UniProtKB">
        <authorList>
            <consortium name="WormBaseParasite"/>
        </authorList>
    </citation>
    <scope>IDENTIFICATION</scope>
    <source>
        <strain evidence="3">MHco3</strain>
    </source>
</reference>
<dbReference type="WBParaSite" id="HCON_00093145-00001">
    <property type="protein sequence ID" value="HCON_00093145-00001"/>
    <property type="gene ID" value="HCON_00093145"/>
</dbReference>
<organism evidence="2 3">
    <name type="scientific">Haemonchus contortus</name>
    <name type="common">Barber pole worm</name>
    <dbReference type="NCBI Taxonomy" id="6289"/>
    <lineage>
        <taxon>Eukaryota</taxon>
        <taxon>Metazoa</taxon>
        <taxon>Ecdysozoa</taxon>
        <taxon>Nematoda</taxon>
        <taxon>Chromadorea</taxon>
        <taxon>Rhabditida</taxon>
        <taxon>Rhabditina</taxon>
        <taxon>Rhabditomorpha</taxon>
        <taxon>Strongyloidea</taxon>
        <taxon>Trichostrongylidae</taxon>
        <taxon>Haemonchus</taxon>
    </lineage>
</organism>
<proteinExistence type="predicted"/>
<dbReference type="OrthoDB" id="5837217at2759"/>
<evidence type="ECO:0000256" key="1">
    <source>
        <dbReference type="SAM" id="Phobius"/>
    </source>
</evidence>